<keyword evidence="4" id="KW-0145">Chemotaxis</keyword>
<dbReference type="GO" id="GO:0009425">
    <property type="term" value="C:bacterial-type flagellum basal body"/>
    <property type="evidence" value="ECO:0007669"/>
    <property type="project" value="InterPro"/>
</dbReference>
<dbReference type="Proteomes" id="UP000239485">
    <property type="component" value="Unassembled WGS sequence"/>
</dbReference>
<name>A0A2S6IK20_9ACTN</name>
<sequence>MSTAVSTDARTYVSQAAEAALSVLPLSAPGSITDVVPASAAPDLGDEATAVSARFAGAYNGTVVVVIGEETLNALLTSPVGALDPVDALRPALETAVATLGGCTLEAGVEREPAEAMAALQGAGGAVAVVDAAGETLALIGLAMTTEPAARAASTPVPAAGAPVASSTGAPRTMDLLRDVQMDVTVELGRTHMTVRDLLALTPGSVVELDRAAGSPADILVNGQLVARGEVVVVDEDYAIRVTEIVVPGAEPIS</sequence>
<keyword evidence="8" id="KW-0969">Cilium</keyword>
<organism evidence="8 9">
    <name type="scientific">Kineococcus xinjiangensis</name>
    <dbReference type="NCBI Taxonomy" id="512762"/>
    <lineage>
        <taxon>Bacteria</taxon>
        <taxon>Bacillati</taxon>
        <taxon>Actinomycetota</taxon>
        <taxon>Actinomycetes</taxon>
        <taxon>Kineosporiales</taxon>
        <taxon>Kineosporiaceae</taxon>
        <taxon>Kineococcus</taxon>
    </lineage>
</organism>
<dbReference type="OrthoDB" id="9773459at2"/>
<dbReference type="RefSeq" id="WP_104432857.1">
    <property type="nucleotide sequence ID" value="NZ_PTJD01000007.1"/>
</dbReference>
<evidence type="ECO:0000259" key="7">
    <source>
        <dbReference type="Pfam" id="PF01052"/>
    </source>
</evidence>
<keyword evidence="8" id="KW-0966">Cell projection</keyword>
<gene>
    <name evidence="8" type="ORF">CLV92_10727</name>
</gene>
<keyword evidence="6" id="KW-0472">Membrane</keyword>
<dbReference type="AlphaFoldDB" id="A0A2S6IK20"/>
<comment type="subcellular location">
    <subcellularLocation>
        <location evidence="1">Cell membrane</location>
        <topology evidence="1">Peripheral membrane protein</topology>
        <orientation evidence="1">Cytoplasmic side</orientation>
    </subcellularLocation>
</comment>
<dbReference type="Pfam" id="PF01052">
    <property type="entry name" value="FliMN_C"/>
    <property type="match status" value="1"/>
</dbReference>
<evidence type="ECO:0000256" key="1">
    <source>
        <dbReference type="ARBA" id="ARBA00004413"/>
    </source>
</evidence>
<keyword evidence="8" id="KW-0282">Flagellum</keyword>
<dbReference type="PANTHER" id="PTHR43484">
    <property type="match status" value="1"/>
</dbReference>
<comment type="caution">
    <text evidence="8">The sequence shown here is derived from an EMBL/GenBank/DDBJ whole genome shotgun (WGS) entry which is preliminary data.</text>
</comment>
<evidence type="ECO:0000256" key="4">
    <source>
        <dbReference type="ARBA" id="ARBA00022500"/>
    </source>
</evidence>
<comment type="similarity">
    <text evidence="2">Belongs to the FliN/MopA/SpaO family.</text>
</comment>
<proteinExistence type="inferred from homology"/>
<dbReference type="InterPro" id="IPR051469">
    <property type="entry name" value="FliN/MopA/SpaO"/>
</dbReference>
<reference evidence="8 9" key="1">
    <citation type="submission" date="2018-02" db="EMBL/GenBank/DDBJ databases">
        <title>Genomic Encyclopedia of Archaeal and Bacterial Type Strains, Phase II (KMG-II): from individual species to whole genera.</title>
        <authorList>
            <person name="Goeker M."/>
        </authorList>
    </citation>
    <scope>NUCLEOTIDE SEQUENCE [LARGE SCALE GENOMIC DNA]</scope>
    <source>
        <strain evidence="8 9">DSM 22857</strain>
    </source>
</reference>
<evidence type="ECO:0000256" key="3">
    <source>
        <dbReference type="ARBA" id="ARBA00022475"/>
    </source>
</evidence>
<evidence type="ECO:0000313" key="9">
    <source>
        <dbReference type="Proteomes" id="UP000239485"/>
    </source>
</evidence>
<dbReference type="InterPro" id="IPR036429">
    <property type="entry name" value="SpoA-like_sf"/>
</dbReference>
<dbReference type="PRINTS" id="PR00956">
    <property type="entry name" value="FLGMOTORFLIN"/>
</dbReference>
<keyword evidence="3" id="KW-1003">Cell membrane</keyword>
<evidence type="ECO:0000313" key="8">
    <source>
        <dbReference type="EMBL" id="PPK94525.1"/>
    </source>
</evidence>
<protein>
    <submittedName>
        <fullName evidence="8">Flagellar motor switch protein FliN/FliY</fullName>
    </submittedName>
</protein>
<dbReference type="InterPro" id="IPR001543">
    <property type="entry name" value="FliN-like_C"/>
</dbReference>
<dbReference type="GO" id="GO:0071973">
    <property type="term" value="P:bacterial-type flagellum-dependent cell motility"/>
    <property type="evidence" value="ECO:0007669"/>
    <property type="project" value="InterPro"/>
</dbReference>
<dbReference type="InterPro" id="IPR001172">
    <property type="entry name" value="FliN_T3SS_HrcQb"/>
</dbReference>
<dbReference type="SUPFAM" id="SSF101801">
    <property type="entry name" value="Surface presentation of antigens (SPOA)"/>
    <property type="match status" value="1"/>
</dbReference>
<dbReference type="PANTHER" id="PTHR43484:SF1">
    <property type="entry name" value="FLAGELLAR MOTOR SWITCH PROTEIN FLIN"/>
    <property type="match status" value="1"/>
</dbReference>
<dbReference type="NCBIfam" id="TIGR02480">
    <property type="entry name" value="fliN"/>
    <property type="match status" value="1"/>
</dbReference>
<dbReference type="GO" id="GO:0006935">
    <property type="term" value="P:chemotaxis"/>
    <property type="evidence" value="ECO:0007669"/>
    <property type="project" value="UniProtKB-KW"/>
</dbReference>
<keyword evidence="9" id="KW-1185">Reference proteome</keyword>
<dbReference type="GO" id="GO:0003774">
    <property type="term" value="F:cytoskeletal motor activity"/>
    <property type="evidence" value="ECO:0007669"/>
    <property type="project" value="InterPro"/>
</dbReference>
<evidence type="ECO:0000256" key="2">
    <source>
        <dbReference type="ARBA" id="ARBA00009226"/>
    </source>
</evidence>
<dbReference type="InterPro" id="IPR012826">
    <property type="entry name" value="FliN"/>
</dbReference>
<evidence type="ECO:0000256" key="5">
    <source>
        <dbReference type="ARBA" id="ARBA00022779"/>
    </source>
</evidence>
<feature type="domain" description="Flagellar motor switch protein FliN-like C-terminal" evidence="7">
    <location>
        <begin position="176"/>
        <end position="246"/>
    </location>
</feature>
<dbReference type="Gene3D" id="2.30.330.10">
    <property type="entry name" value="SpoA-like"/>
    <property type="match status" value="1"/>
</dbReference>
<accession>A0A2S6IK20</accession>
<dbReference type="GO" id="GO:0005886">
    <property type="term" value="C:plasma membrane"/>
    <property type="evidence" value="ECO:0007669"/>
    <property type="project" value="UniProtKB-SubCell"/>
</dbReference>
<keyword evidence="5" id="KW-0283">Flagellar rotation</keyword>
<dbReference type="EMBL" id="PTJD01000007">
    <property type="protein sequence ID" value="PPK94525.1"/>
    <property type="molecule type" value="Genomic_DNA"/>
</dbReference>
<evidence type="ECO:0000256" key="6">
    <source>
        <dbReference type="ARBA" id="ARBA00023136"/>
    </source>
</evidence>